<keyword evidence="11" id="KW-0408">Iron</keyword>
<evidence type="ECO:0000256" key="4">
    <source>
        <dbReference type="ARBA" id="ARBA00008343"/>
    </source>
</evidence>
<dbReference type="EC" id="3.2.2.31" evidence="5"/>
<dbReference type="EMBL" id="CP036343">
    <property type="protein sequence ID" value="QDT91210.1"/>
    <property type="molecule type" value="Genomic_DNA"/>
</dbReference>
<organism evidence="16 17">
    <name type="scientific">Gimesia algae</name>
    <dbReference type="NCBI Taxonomy" id="2527971"/>
    <lineage>
        <taxon>Bacteria</taxon>
        <taxon>Pseudomonadati</taxon>
        <taxon>Planctomycetota</taxon>
        <taxon>Planctomycetia</taxon>
        <taxon>Planctomycetales</taxon>
        <taxon>Planctomycetaceae</taxon>
        <taxon>Gimesia</taxon>
    </lineage>
</organism>
<dbReference type="InterPro" id="IPR011257">
    <property type="entry name" value="DNA_glycosylase"/>
</dbReference>
<dbReference type="Gene3D" id="1.10.340.30">
    <property type="entry name" value="Hypothetical protein, domain 2"/>
    <property type="match status" value="1"/>
</dbReference>
<keyword evidence="10 16" id="KW-0378">Hydrolase</keyword>
<evidence type="ECO:0000256" key="9">
    <source>
        <dbReference type="ARBA" id="ARBA00022763"/>
    </source>
</evidence>
<dbReference type="PROSITE" id="PS01155">
    <property type="entry name" value="ENDONUCLEASE_III_2"/>
    <property type="match status" value="1"/>
</dbReference>
<evidence type="ECO:0000256" key="5">
    <source>
        <dbReference type="ARBA" id="ARBA00012045"/>
    </source>
</evidence>
<dbReference type="AlphaFoldDB" id="A0A517VDY3"/>
<dbReference type="InterPro" id="IPR044298">
    <property type="entry name" value="MIG/MutY"/>
</dbReference>
<dbReference type="GO" id="GO:0032357">
    <property type="term" value="F:oxidized purine DNA binding"/>
    <property type="evidence" value="ECO:0007669"/>
    <property type="project" value="TreeGrafter"/>
</dbReference>
<dbReference type="InterPro" id="IPR029119">
    <property type="entry name" value="MutY_C"/>
</dbReference>
<dbReference type="InterPro" id="IPR003651">
    <property type="entry name" value="Endonuclease3_FeS-loop_motif"/>
</dbReference>
<evidence type="ECO:0000256" key="12">
    <source>
        <dbReference type="ARBA" id="ARBA00023014"/>
    </source>
</evidence>
<evidence type="ECO:0000313" key="17">
    <source>
        <dbReference type="Proteomes" id="UP000316855"/>
    </source>
</evidence>
<dbReference type="PANTHER" id="PTHR42944">
    <property type="entry name" value="ADENINE DNA GLYCOSYLASE"/>
    <property type="match status" value="1"/>
</dbReference>
<dbReference type="OrthoDB" id="9802365at2"/>
<comment type="cofactor">
    <cofactor evidence="2">
        <name>[4Fe-4S] cluster</name>
        <dbReference type="ChEBI" id="CHEBI:49883"/>
    </cofactor>
</comment>
<evidence type="ECO:0000256" key="6">
    <source>
        <dbReference type="ARBA" id="ARBA00022023"/>
    </source>
</evidence>
<dbReference type="KEGG" id="gax:Pan161_28650"/>
<dbReference type="SMART" id="SM00478">
    <property type="entry name" value="ENDO3c"/>
    <property type="match status" value="1"/>
</dbReference>
<evidence type="ECO:0000256" key="3">
    <source>
        <dbReference type="ARBA" id="ARBA00002933"/>
    </source>
</evidence>
<dbReference type="GO" id="GO:0035485">
    <property type="term" value="F:adenine/guanine mispair binding"/>
    <property type="evidence" value="ECO:0007669"/>
    <property type="project" value="TreeGrafter"/>
</dbReference>
<dbReference type="GO" id="GO:0006284">
    <property type="term" value="P:base-excision repair"/>
    <property type="evidence" value="ECO:0007669"/>
    <property type="project" value="InterPro"/>
</dbReference>
<dbReference type="CDD" id="cd00056">
    <property type="entry name" value="ENDO3c"/>
    <property type="match status" value="1"/>
</dbReference>
<evidence type="ECO:0000256" key="7">
    <source>
        <dbReference type="ARBA" id="ARBA00022485"/>
    </source>
</evidence>
<dbReference type="Gene3D" id="1.10.1670.10">
    <property type="entry name" value="Helix-hairpin-Helix base-excision DNA repair enzymes (C-terminal)"/>
    <property type="match status" value="1"/>
</dbReference>
<dbReference type="SUPFAM" id="SSF48150">
    <property type="entry name" value="DNA-glycosylase"/>
    <property type="match status" value="1"/>
</dbReference>
<keyword evidence="12" id="KW-0411">Iron-sulfur</keyword>
<dbReference type="GO" id="GO:0046872">
    <property type="term" value="F:metal ion binding"/>
    <property type="evidence" value="ECO:0007669"/>
    <property type="project" value="UniProtKB-KW"/>
</dbReference>
<dbReference type="Pfam" id="PF00730">
    <property type="entry name" value="HhH-GPD"/>
    <property type="match status" value="1"/>
</dbReference>
<dbReference type="Gene3D" id="3.90.79.10">
    <property type="entry name" value="Nucleoside Triphosphate Pyrophosphohydrolase"/>
    <property type="match status" value="1"/>
</dbReference>
<reference evidence="16 17" key="1">
    <citation type="submission" date="2019-02" db="EMBL/GenBank/DDBJ databases">
        <title>Deep-cultivation of Planctomycetes and their phenomic and genomic characterization uncovers novel biology.</title>
        <authorList>
            <person name="Wiegand S."/>
            <person name="Jogler M."/>
            <person name="Boedeker C."/>
            <person name="Pinto D."/>
            <person name="Vollmers J."/>
            <person name="Rivas-Marin E."/>
            <person name="Kohn T."/>
            <person name="Peeters S.H."/>
            <person name="Heuer A."/>
            <person name="Rast P."/>
            <person name="Oberbeckmann S."/>
            <person name="Bunk B."/>
            <person name="Jeske O."/>
            <person name="Meyerdierks A."/>
            <person name="Storesund J.E."/>
            <person name="Kallscheuer N."/>
            <person name="Luecker S."/>
            <person name="Lage O.M."/>
            <person name="Pohl T."/>
            <person name="Merkel B.J."/>
            <person name="Hornburger P."/>
            <person name="Mueller R.-W."/>
            <person name="Bruemmer F."/>
            <person name="Labrenz M."/>
            <person name="Spormann A.M."/>
            <person name="Op den Camp H."/>
            <person name="Overmann J."/>
            <person name="Amann R."/>
            <person name="Jetten M.S.M."/>
            <person name="Mascher T."/>
            <person name="Medema M.H."/>
            <person name="Devos D.P."/>
            <person name="Kaster A.-K."/>
            <person name="Ovreas L."/>
            <person name="Rohde M."/>
            <person name="Galperin M.Y."/>
            <person name="Jogler C."/>
        </authorList>
    </citation>
    <scope>NUCLEOTIDE SEQUENCE [LARGE SCALE GENOMIC DNA]</scope>
    <source>
        <strain evidence="16 17">Pan161</strain>
    </source>
</reference>
<comment type="function">
    <text evidence="3">Adenine glycosylase active on G-A mispairs. MutY also corrects error-prone DNA synthesis past GO lesions which are due to the oxidatively damaged form of guanine: 7,8-dihydro-8-oxoguanine (8-oxo-dGTP).</text>
</comment>
<evidence type="ECO:0000256" key="14">
    <source>
        <dbReference type="ARBA" id="ARBA00023295"/>
    </source>
</evidence>
<gene>
    <name evidence="16" type="primary">yfhQ</name>
    <name evidence="16" type="ORF">Pan161_28650</name>
</gene>
<dbReference type="GO" id="GO:0000701">
    <property type="term" value="F:purine-specific mismatch base pair DNA N-glycosylase activity"/>
    <property type="evidence" value="ECO:0007669"/>
    <property type="project" value="UniProtKB-EC"/>
</dbReference>
<dbReference type="FunFam" id="1.10.340.30:FF:000002">
    <property type="entry name" value="Adenine DNA glycosylase"/>
    <property type="match status" value="1"/>
</dbReference>
<proteinExistence type="inferred from homology"/>
<keyword evidence="14 16" id="KW-0326">Glycosidase</keyword>
<dbReference type="SMART" id="SM00525">
    <property type="entry name" value="FES"/>
    <property type="match status" value="1"/>
</dbReference>
<dbReference type="GO" id="GO:0034039">
    <property type="term" value="F:8-oxo-7,8-dihydroguanine DNA N-glycosylase activity"/>
    <property type="evidence" value="ECO:0007669"/>
    <property type="project" value="TreeGrafter"/>
</dbReference>
<evidence type="ECO:0000256" key="11">
    <source>
        <dbReference type="ARBA" id="ARBA00023004"/>
    </source>
</evidence>
<keyword evidence="8" id="KW-0479">Metal-binding</keyword>
<dbReference type="Proteomes" id="UP000316855">
    <property type="component" value="Chromosome"/>
</dbReference>
<dbReference type="PANTHER" id="PTHR42944:SF1">
    <property type="entry name" value="ADENINE DNA GLYCOSYLASE"/>
    <property type="match status" value="1"/>
</dbReference>
<feature type="domain" description="HhH-GPD" evidence="15">
    <location>
        <begin position="48"/>
        <end position="199"/>
    </location>
</feature>
<dbReference type="NCBIfam" id="TIGR01084">
    <property type="entry name" value="mutY"/>
    <property type="match status" value="1"/>
</dbReference>
<dbReference type="Pfam" id="PF14815">
    <property type="entry name" value="NUDIX_4"/>
    <property type="match status" value="1"/>
</dbReference>
<comment type="similarity">
    <text evidence="4">Belongs to the Nth/MutY family.</text>
</comment>
<evidence type="ECO:0000313" key="16">
    <source>
        <dbReference type="EMBL" id="QDT91210.1"/>
    </source>
</evidence>
<dbReference type="InterPro" id="IPR005760">
    <property type="entry name" value="A/G_AdeGlyc_MutY"/>
</dbReference>
<evidence type="ECO:0000256" key="8">
    <source>
        <dbReference type="ARBA" id="ARBA00022723"/>
    </source>
</evidence>
<accession>A0A517VDY3</accession>
<sequence length="408" mass="46485">MSELSELFDAGRRQRFRRQLQSWYASHQRDLPWRRQHDPYVVWISEIMLQQTVVAAVIPYFKRFMTRFPDVQTLAAAEESEVLQHWEGLGYYSRARNIHKAAKLIAGELDGNFPRDLEALQKLPGIGRYTAGAICSFAYDTRAPIVEANTLRLYSRLIGLEEDPRSKSGQNQLWEFAELILPRKSPGEFNQALMDLGSLVCTPQNPDCETCPVSAGCEAFLRQRQHLIPVPKARPEITPLTDVSIAVFSGRQVMIRQRTAGERWAGLWDFPRLTLEEMNGSPHPAASRKKADRQKALFPAEQNVGVEIPEGLSPAVIPRLESYLKEEAGIEASLQELMTEIRHSVTRYKIRLLCFVAQLEQRSAKKKSPQLNHQQTDSAYQWVSLNELESFPLSVTGRKFAKLLAERV</sequence>
<dbReference type="InterPro" id="IPR000445">
    <property type="entry name" value="HhH_motif"/>
</dbReference>
<evidence type="ECO:0000256" key="2">
    <source>
        <dbReference type="ARBA" id="ARBA00001966"/>
    </source>
</evidence>
<dbReference type="GO" id="GO:0006298">
    <property type="term" value="P:mismatch repair"/>
    <property type="evidence" value="ECO:0007669"/>
    <property type="project" value="TreeGrafter"/>
</dbReference>
<evidence type="ECO:0000256" key="10">
    <source>
        <dbReference type="ARBA" id="ARBA00022801"/>
    </source>
</evidence>
<keyword evidence="9" id="KW-0227">DNA damage</keyword>
<comment type="catalytic activity">
    <reaction evidence="1">
        <text>Hydrolyzes free adenine bases from 7,8-dihydro-8-oxoguanine:adenine mismatched double-stranded DNA, leaving an apurinic site.</text>
        <dbReference type="EC" id="3.2.2.31"/>
    </reaction>
</comment>
<evidence type="ECO:0000256" key="1">
    <source>
        <dbReference type="ARBA" id="ARBA00000843"/>
    </source>
</evidence>
<dbReference type="SUPFAM" id="SSF55811">
    <property type="entry name" value="Nudix"/>
    <property type="match status" value="1"/>
</dbReference>
<dbReference type="Pfam" id="PF10576">
    <property type="entry name" value="EndIII_4Fe-2S"/>
    <property type="match status" value="1"/>
</dbReference>
<dbReference type="InterPro" id="IPR003265">
    <property type="entry name" value="HhH-GPD_domain"/>
</dbReference>
<protein>
    <recommendedName>
        <fullName evidence="6">Adenine DNA glycosylase</fullName>
        <ecNumber evidence="5">3.2.2.31</ecNumber>
    </recommendedName>
</protein>
<dbReference type="GO" id="GO:0051539">
    <property type="term" value="F:4 iron, 4 sulfur cluster binding"/>
    <property type="evidence" value="ECO:0007669"/>
    <property type="project" value="UniProtKB-KW"/>
</dbReference>
<dbReference type="InterPro" id="IPR004036">
    <property type="entry name" value="Endonuclease-III-like_CS2"/>
</dbReference>
<evidence type="ECO:0000256" key="13">
    <source>
        <dbReference type="ARBA" id="ARBA00023204"/>
    </source>
</evidence>
<keyword evidence="17" id="KW-1185">Reference proteome</keyword>
<evidence type="ECO:0000259" key="15">
    <source>
        <dbReference type="SMART" id="SM00478"/>
    </source>
</evidence>
<keyword evidence="13" id="KW-0234">DNA repair</keyword>
<keyword evidence="7" id="KW-0004">4Fe-4S</keyword>
<dbReference type="Pfam" id="PF00633">
    <property type="entry name" value="HHH"/>
    <property type="match status" value="1"/>
</dbReference>
<dbReference type="InterPro" id="IPR023170">
    <property type="entry name" value="HhH_base_excis_C"/>
</dbReference>
<dbReference type="InterPro" id="IPR015797">
    <property type="entry name" value="NUDIX_hydrolase-like_dom_sf"/>
</dbReference>
<dbReference type="RefSeq" id="WP_145227898.1">
    <property type="nucleotide sequence ID" value="NZ_CP036343.1"/>
</dbReference>
<name>A0A517VDY3_9PLAN</name>